<evidence type="ECO:0000313" key="1">
    <source>
        <dbReference type="EMBL" id="ROR42994.1"/>
    </source>
</evidence>
<accession>A0A8G1XAV1</accession>
<proteinExistence type="predicted"/>
<dbReference type="RefSeq" id="WP_100837043.1">
    <property type="nucleotide sequence ID" value="NZ_RJVJ01000001.1"/>
</dbReference>
<organism evidence="1 2">
    <name type="scientific">Kitasatospora cineracea</name>
    <dbReference type="NCBI Taxonomy" id="88074"/>
    <lineage>
        <taxon>Bacteria</taxon>
        <taxon>Bacillati</taxon>
        <taxon>Actinomycetota</taxon>
        <taxon>Actinomycetes</taxon>
        <taxon>Kitasatosporales</taxon>
        <taxon>Streptomycetaceae</taxon>
        <taxon>Kitasatospora</taxon>
    </lineage>
</organism>
<gene>
    <name evidence="1" type="ORF">EDD39_1129</name>
</gene>
<protein>
    <submittedName>
        <fullName evidence="1">Uncharacterized protein</fullName>
    </submittedName>
</protein>
<comment type="caution">
    <text evidence="1">The sequence shown here is derived from an EMBL/GenBank/DDBJ whole genome shotgun (WGS) entry which is preliminary data.</text>
</comment>
<dbReference type="EMBL" id="RJVJ01000001">
    <property type="protein sequence ID" value="ROR42994.1"/>
    <property type="molecule type" value="Genomic_DNA"/>
</dbReference>
<name>A0A8G1XAV1_9ACTN</name>
<evidence type="ECO:0000313" key="2">
    <source>
        <dbReference type="Proteomes" id="UP000267408"/>
    </source>
</evidence>
<reference evidence="1 2" key="1">
    <citation type="submission" date="2018-11" db="EMBL/GenBank/DDBJ databases">
        <title>Sequencing the genomes of 1000 actinobacteria strains.</title>
        <authorList>
            <person name="Klenk H.-P."/>
        </authorList>
    </citation>
    <scope>NUCLEOTIDE SEQUENCE [LARGE SCALE GENOMIC DNA]</scope>
    <source>
        <strain evidence="1 2">DSM 44780</strain>
    </source>
</reference>
<dbReference type="Proteomes" id="UP000267408">
    <property type="component" value="Unassembled WGS sequence"/>
</dbReference>
<dbReference type="OrthoDB" id="3973088at2"/>
<dbReference type="AlphaFoldDB" id="A0A8G1XAV1"/>
<sequence>MTTATMPSLREQLAAVPDDAFTRLQYLAAEVGCINRCAMCSQAAGSDLWRFTPRGLAQLMTALAEEAAARGLRIAQGRIHRPGVLFPYLDNDISAYPYLDTYAELARDVLGVKIRMSSVGFSAHNTRLTEMHRRIVADLGEVFDGIRFSLTPYATGYIGKAPGTSRDQYTADLAHTLRIYRPLLDRIGHGAATAAVEMRFAPLVGIAELTVTHVDGHHVLQVGPHLLISAQPDEGPLPVTVIERLDERNQPVLSGPGRPYLHVTADAAQPDSATVRDALAGLLAVQHRAATVAVHRFTNADGDYYSADPDFHPDGRFTALNLYPATDRRKRSGYTDATRHFLNTLLDHKAARGLARRDPFPDATASDVDAVLSALRFKAQALDPVDRAAAAHLREQVIPMVSVHARALLSAGYPAAAFFSRDFTIDTGQIVNQGRALHLFRGLAATDGEPMTLREERGFGQASLSTVRGPIWRITPLPFTGNRLPLAVTGRKNPATEQPTVLIEEMDPCHLAPVMRATGCQLRRFTLTGVEIEHIAQADARAAHGFPGAS</sequence>